<dbReference type="OrthoDB" id="246434at2759"/>
<dbReference type="Proteomes" id="UP000038009">
    <property type="component" value="Unassembled WGS sequence"/>
</dbReference>
<gene>
    <name evidence="2" type="ORF">ABL78_3283</name>
</gene>
<dbReference type="VEuPathDB" id="TriTrypDB:Lsey_0079_0120"/>
<keyword evidence="1" id="KW-0732">Signal</keyword>
<feature type="chain" id="PRO_5005857235" evidence="1">
    <location>
        <begin position="44"/>
        <end position="240"/>
    </location>
</feature>
<feature type="signal peptide" evidence="1">
    <location>
        <begin position="1"/>
        <end position="43"/>
    </location>
</feature>
<protein>
    <submittedName>
        <fullName evidence="2">Uncharacterized protein</fullName>
    </submittedName>
</protein>
<organism evidence="2 3">
    <name type="scientific">Leptomonas seymouri</name>
    <dbReference type="NCBI Taxonomy" id="5684"/>
    <lineage>
        <taxon>Eukaryota</taxon>
        <taxon>Discoba</taxon>
        <taxon>Euglenozoa</taxon>
        <taxon>Kinetoplastea</taxon>
        <taxon>Metakinetoplastina</taxon>
        <taxon>Trypanosomatida</taxon>
        <taxon>Trypanosomatidae</taxon>
        <taxon>Leishmaniinae</taxon>
        <taxon>Leptomonas</taxon>
    </lineage>
</organism>
<sequence>MSICSQRHWTAGGLKRCVTPSLMPRHRCRVALLIASLLLVAVCAPATPKESDTSYLSSTVGSNGGEYALYTVTGCSECTLNFSQRWCPSNMRCYPANNCTCDGALPCIDLRTCFYGSRPRCLECVDSGGVYCASGSSALTPRGSMGAQEVRCYPPEGLPPVSVAANGSRHLPALAARDGLLQAAFPTCGASTCPGGQCIRLAAECPEVADPLTRSYEIVGVLMVLVLSCLVIRSIYRLLF</sequence>
<keyword evidence="3" id="KW-1185">Reference proteome</keyword>
<dbReference type="EMBL" id="LJSK01000079">
    <property type="protein sequence ID" value="KPI87626.1"/>
    <property type="molecule type" value="Genomic_DNA"/>
</dbReference>
<comment type="caution">
    <text evidence="2">The sequence shown here is derived from an EMBL/GenBank/DDBJ whole genome shotgun (WGS) entry which is preliminary data.</text>
</comment>
<evidence type="ECO:0000256" key="1">
    <source>
        <dbReference type="SAM" id="SignalP"/>
    </source>
</evidence>
<dbReference type="AlphaFoldDB" id="A0A0N0P6G8"/>
<accession>A0A0N0P6G8</accession>
<reference evidence="2 3" key="1">
    <citation type="journal article" date="2015" name="PLoS Pathog.">
        <title>Leptomonas seymouri: Adaptations to the Dixenous Life Cycle Analyzed by Genome Sequencing, Transcriptome Profiling and Co-infection with Leishmania donovani.</title>
        <authorList>
            <person name="Kraeva N."/>
            <person name="Butenko A."/>
            <person name="Hlavacova J."/>
            <person name="Kostygov A."/>
            <person name="Myskova J."/>
            <person name="Grybchuk D."/>
            <person name="Lestinova T."/>
            <person name="Votypka J."/>
            <person name="Volf P."/>
            <person name="Opperdoes F."/>
            <person name="Flegontov P."/>
            <person name="Lukes J."/>
            <person name="Yurchenko V."/>
        </authorList>
    </citation>
    <scope>NUCLEOTIDE SEQUENCE [LARGE SCALE GENOMIC DNA]</scope>
    <source>
        <strain evidence="2 3">ATCC 30220</strain>
    </source>
</reference>
<evidence type="ECO:0000313" key="3">
    <source>
        <dbReference type="Proteomes" id="UP000038009"/>
    </source>
</evidence>
<evidence type="ECO:0000313" key="2">
    <source>
        <dbReference type="EMBL" id="KPI87626.1"/>
    </source>
</evidence>
<name>A0A0N0P6G8_LEPSE</name>
<dbReference type="OMA" id="GAQEVRC"/>
<proteinExistence type="predicted"/>